<feature type="region of interest" description="Disordered" evidence="1">
    <location>
        <begin position="473"/>
        <end position="503"/>
    </location>
</feature>
<dbReference type="Gene3D" id="2.60.40.10">
    <property type="entry name" value="Immunoglobulins"/>
    <property type="match status" value="3"/>
</dbReference>
<dbReference type="GO" id="GO:0005975">
    <property type="term" value="P:carbohydrate metabolic process"/>
    <property type="evidence" value="ECO:0007669"/>
    <property type="project" value="UniProtKB-ARBA"/>
</dbReference>
<reference evidence="5 6" key="1">
    <citation type="submission" date="2018-08" db="EMBL/GenBank/DDBJ databases">
        <title>Sequencing the genomes of 1000 actinobacteria strains.</title>
        <authorList>
            <person name="Klenk H.-P."/>
        </authorList>
    </citation>
    <scope>NUCLEOTIDE SEQUENCE [LARGE SCALE GENOMIC DNA]</scope>
    <source>
        <strain evidence="5 6">DSM 44099</strain>
    </source>
</reference>
<dbReference type="InterPro" id="IPR013783">
    <property type="entry name" value="Ig-like_fold"/>
</dbReference>
<keyword evidence="2" id="KW-0472">Membrane</keyword>
<dbReference type="EMBL" id="QUMQ01000001">
    <property type="protein sequence ID" value="REF97367.1"/>
    <property type="molecule type" value="Genomic_DNA"/>
</dbReference>
<evidence type="ECO:0000256" key="3">
    <source>
        <dbReference type="SAM" id="SignalP"/>
    </source>
</evidence>
<keyword evidence="3" id="KW-0732">Signal</keyword>
<evidence type="ECO:0000313" key="5">
    <source>
        <dbReference type="EMBL" id="REF97367.1"/>
    </source>
</evidence>
<comment type="caution">
    <text evidence="5">The sequence shown here is derived from an EMBL/GenBank/DDBJ whole genome shotgun (WGS) entry which is preliminary data.</text>
</comment>
<feature type="chain" id="PRO_5017794275" evidence="3">
    <location>
        <begin position="39"/>
        <end position="547"/>
    </location>
</feature>
<dbReference type="OrthoDB" id="3327784at2"/>
<dbReference type="RefSeq" id="WP_116068812.1">
    <property type="nucleotide sequence ID" value="NZ_BONB01000045.1"/>
</dbReference>
<feature type="domain" description="Bacterial Ig-like" evidence="4">
    <location>
        <begin position="397"/>
        <end position="476"/>
    </location>
</feature>
<feature type="transmembrane region" description="Helical" evidence="2">
    <location>
        <begin position="504"/>
        <end position="525"/>
    </location>
</feature>
<sequence>MSRRRRLSRLIARACALAAAVMSIAGGTLVIASNAASAASLGAVTLSQQDGLVDQTPMFASAVSARPCPTGFGENAALRVGPPAGPYSNLAVSLGGGDFDLAPVTVNANRSFQTALGGVKPADGQWVVIIECYSLTEGRHPDEFRTPIIVCGNAWAVGNTCPQPKEETETALTVSPTWSVVATEEVTLTASVTPAAATGEVEFFYDSPDDDKGPQSLGKGPVTGGQAVLKTTTIPANLKDKFHDLTAVFTAASTAPYHGSTSAKVRLNVRNPGETIPSEVTVAVSPAGTANHGAEVTITAMVSPPEATGKVALRYRRGTSTTVVTIAEVDVVDHVASTKTTDLPGGTLSIDAAFTSATFSGSASTPVTYVIVGGEDEPDKRPTTTTLTATPDGEQPQNTSIILTATVAPTGTAGTVTFRDGAKVLGTPKPLNPTSSAAISVNDLAIGTHRITAEFVPTDSTTFAGSTSAAKTITITDGDDDPGSDDPGSDDPGSGDGGSLPRTGAPIVGVAMVGGGLVGIGLLAVTAGRRRRLLPSVPWLDRADDGA</sequence>
<name>A0A3D9ZJG2_9ACTN</name>
<dbReference type="InterPro" id="IPR032109">
    <property type="entry name" value="Big_3_5"/>
</dbReference>
<feature type="region of interest" description="Disordered" evidence="1">
    <location>
        <begin position="373"/>
        <end position="398"/>
    </location>
</feature>
<feature type="compositionally biased region" description="Acidic residues" evidence="1">
    <location>
        <begin position="477"/>
        <end position="489"/>
    </location>
</feature>
<feature type="domain" description="Bacterial Ig-like" evidence="4">
    <location>
        <begin position="173"/>
        <end position="269"/>
    </location>
</feature>
<keyword evidence="2" id="KW-0812">Transmembrane</keyword>
<gene>
    <name evidence="5" type="ORF">DFJ67_3364</name>
</gene>
<evidence type="ECO:0000256" key="2">
    <source>
        <dbReference type="SAM" id="Phobius"/>
    </source>
</evidence>
<evidence type="ECO:0000259" key="4">
    <source>
        <dbReference type="Pfam" id="PF16640"/>
    </source>
</evidence>
<keyword evidence="6" id="KW-1185">Reference proteome</keyword>
<feature type="signal peptide" evidence="3">
    <location>
        <begin position="1"/>
        <end position="38"/>
    </location>
</feature>
<organism evidence="5 6">
    <name type="scientific">Asanoa ferruginea</name>
    <dbReference type="NCBI Taxonomy" id="53367"/>
    <lineage>
        <taxon>Bacteria</taxon>
        <taxon>Bacillati</taxon>
        <taxon>Actinomycetota</taxon>
        <taxon>Actinomycetes</taxon>
        <taxon>Micromonosporales</taxon>
        <taxon>Micromonosporaceae</taxon>
        <taxon>Asanoa</taxon>
    </lineage>
</organism>
<accession>A0A3D9ZJG2</accession>
<evidence type="ECO:0000313" key="6">
    <source>
        <dbReference type="Proteomes" id="UP000256913"/>
    </source>
</evidence>
<keyword evidence="2" id="KW-1133">Transmembrane helix</keyword>
<dbReference type="Pfam" id="PF16640">
    <property type="entry name" value="Big_3_5"/>
    <property type="match status" value="2"/>
</dbReference>
<dbReference type="AlphaFoldDB" id="A0A3D9ZJG2"/>
<evidence type="ECO:0000256" key="1">
    <source>
        <dbReference type="SAM" id="MobiDB-lite"/>
    </source>
</evidence>
<protein>
    <submittedName>
        <fullName evidence="5">Ig-like domain-containing protein</fullName>
    </submittedName>
</protein>
<proteinExistence type="predicted"/>
<dbReference type="Proteomes" id="UP000256913">
    <property type="component" value="Unassembled WGS sequence"/>
</dbReference>